<dbReference type="GO" id="GO:0055085">
    <property type="term" value="P:transmembrane transport"/>
    <property type="evidence" value="ECO:0007669"/>
    <property type="project" value="InterPro"/>
</dbReference>
<comment type="similarity">
    <text evidence="2">Belongs to the TonB family.</text>
</comment>
<dbReference type="Pfam" id="PF03544">
    <property type="entry name" value="TonB_C"/>
    <property type="match status" value="1"/>
</dbReference>
<dbReference type="Gene3D" id="3.30.1150.10">
    <property type="match status" value="1"/>
</dbReference>
<dbReference type="GO" id="GO:0015031">
    <property type="term" value="P:protein transport"/>
    <property type="evidence" value="ECO:0007669"/>
    <property type="project" value="UniProtKB-KW"/>
</dbReference>
<dbReference type="PROSITE" id="PS52015">
    <property type="entry name" value="TONB_CTD"/>
    <property type="match status" value="1"/>
</dbReference>
<dbReference type="Pfam" id="PF13620">
    <property type="entry name" value="CarboxypepD_reg"/>
    <property type="match status" value="1"/>
</dbReference>
<accession>B3QT94</accession>
<evidence type="ECO:0000256" key="7">
    <source>
        <dbReference type="ARBA" id="ARBA00022927"/>
    </source>
</evidence>
<evidence type="ECO:0000256" key="8">
    <source>
        <dbReference type="ARBA" id="ARBA00022989"/>
    </source>
</evidence>
<evidence type="ECO:0000256" key="5">
    <source>
        <dbReference type="ARBA" id="ARBA00022519"/>
    </source>
</evidence>
<keyword evidence="3" id="KW-0813">Transport</keyword>
<evidence type="ECO:0000259" key="11">
    <source>
        <dbReference type="PROSITE" id="PS52015"/>
    </source>
</evidence>
<dbReference type="GO" id="GO:0030288">
    <property type="term" value="C:outer membrane-bounded periplasmic space"/>
    <property type="evidence" value="ECO:0007669"/>
    <property type="project" value="InterPro"/>
</dbReference>
<dbReference type="PANTHER" id="PTHR33446">
    <property type="entry name" value="PROTEIN TONB-RELATED"/>
    <property type="match status" value="1"/>
</dbReference>
<evidence type="ECO:0000313" key="13">
    <source>
        <dbReference type="Proteomes" id="UP000001208"/>
    </source>
</evidence>
<protein>
    <submittedName>
        <fullName evidence="12">TonB family protein</fullName>
    </submittedName>
</protein>
<keyword evidence="6" id="KW-0812">Transmembrane</keyword>
<evidence type="ECO:0000256" key="10">
    <source>
        <dbReference type="SAM" id="MobiDB-lite"/>
    </source>
</evidence>
<dbReference type="NCBIfam" id="TIGR01352">
    <property type="entry name" value="tonB_Cterm"/>
    <property type="match status" value="1"/>
</dbReference>
<dbReference type="GO" id="GO:0098797">
    <property type="term" value="C:plasma membrane protein complex"/>
    <property type="evidence" value="ECO:0007669"/>
    <property type="project" value="TreeGrafter"/>
</dbReference>
<dbReference type="Gene3D" id="2.60.40.1120">
    <property type="entry name" value="Carboxypeptidase-like, regulatory domain"/>
    <property type="match status" value="1"/>
</dbReference>
<evidence type="ECO:0000256" key="9">
    <source>
        <dbReference type="ARBA" id="ARBA00023136"/>
    </source>
</evidence>
<keyword evidence="9" id="KW-0472">Membrane</keyword>
<keyword evidence="7" id="KW-0653">Protein transport</keyword>
<dbReference type="InterPro" id="IPR037682">
    <property type="entry name" value="TonB_C"/>
</dbReference>
<dbReference type="KEGG" id="cts:Ctha_1736"/>
<dbReference type="InterPro" id="IPR006260">
    <property type="entry name" value="TonB/TolA_C"/>
</dbReference>
<gene>
    <name evidence="12" type="ordered locus">Ctha_1736</name>
</gene>
<evidence type="ECO:0000313" key="12">
    <source>
        <dbReference type="EMBL" id="ACF14193.1"/>
    </source>
</evidence>
<organism evidence="12 13">
    <name type="scientific">Chloroherpeton thalassium (strain ATCC 35110 / GB-78)</name>
    <dbReference type="NCBI Taxonomy" id="517418"/>
    <lineage>
        <taxon>Bacteria</taxon>
        <taxon>Pseudomonadati</taxon>
        <taxon>Chlorobiota</taxon>
        <taxon>Chlorobiia</taxon>
        <taxon>Chlorobiales</taxon>
        <taxon>Chloroherpetonaceae</taxon>
        <taxon>Chloroherpeton</taxon>
    </lineage>
</organism>
<keyword evidence="8" id="KW-1133">Transmembrane helix</keyword>
<dbReference type="SUPFAM" id="SSF49464">
    <property type="entry name" value="Carboxypeptidase regulatory domain-like"/>
    <property type="match status" value="1"/>
</dbReference>
<dbReference type="PANTHER" id="PTHR33446:SF11">
    <property type="entry name" value="TONB3"/>
    <property type="match status" value="1"/>
</dbReference>
<feature type="domain" description="TonB C-terminal" evidence="11">
    <location>
        <begin position="184"/>
        <end position="278"/>
    </location>
</feature>
<comment type="subcellular location">
    <subcellularLocation>
        <location evidence="1">Cell inner membrane</location>
        <topology evidence="1">Single-pass membrane protein</topology>
        <orientation evidence="1">Periplasmic side</orientation>
    </subcellularLocation>
</comment>
<evidence type="ECO:0000256" key="2">
    <source>
        <dbReference type="ARBA" id="ARBA00006555"/>
    </source>
</evidence>
<evidence type="ECO:0000256" key="6">
    <source>
        <dbReference type="ARBA" id="ARBA00022692"/>
    </source>
</evidence>
<keyword evidence="4" id="KW-1003">Cell membrane</keyword>
<dbReference type="GO" id="GO:0015891">
    <property type="term" value="P:siderophore transport"/>
    <property type="evidence" value="ECO:0007669"/>
    <property type="project" value="InterPro"/>
</dbReference>
<dbReference type="EMBL" id="CP001100">
    <property type="protein sequence ID" value="ACF14193.1"/>
    <property type="molecule type" value="Genomic_DNA"/>
</dbReference>
<evidence type="ECO:0000256" key="4">
    <source>
        <dbReference type="ARBA" id="ARBA00022475"/>
    </source>
</evidence>
<dbReference type="HOGENOM" id="CLU_1000017_0_0_10"/>
<dbReference type="SUPFAM" id="SSF74653">
    <property type="entry name" value="TolA/TonB C-terminal domain"/>
    <property type="match status" value="1"/>
</dbReference>
<dbReference type="RefSeq" id="WP_012500277.1">
    <property type="nucleotide sequence ID" value="NC_011026.1"/>
</dbReference>
<feature type="region of interest" description="Disordered" evidence="10">
    <location>
        <begin position="90"/>
        <end position="141"/>
    </location>
</feature>
<dbReference type="Proteomes" id="UP000001208">
    <property type="component" value="Chromosome"/>
</dbReference>
<dbReference type="PRINTS" id="PR01374">
    <property type="entry name" value="TONBPROTEIN"/>
</dbReference>
<evidence type="ECO:0000256" key="1">
    <source>
        <dbReference type="ARBA" id="ARBA00004383"/>
    </source>
</evidence>
<keyword evidence="5" id="KW-0997">Cell inner membrane</keyword>
<dbReference type="GO" id="GO:0031992">
    <property type="term" value="F:energy transducer activity"/>
    <property type="evidence" value="ECO:0007669"/>
    <property type="project" value="InterPro"/>
</dbReference>
<dbReference type="eggNOG" id="COG0810">
    <property type="taxonomic scope" value="Bacteria"/>
</dbReference>
<evidence type="ECO:0000256" key="3">
    <source>
        <dbReference type="ARBA" id="ARBA00022448"/>
    </source>
</evidence>
<dbReference type="STRING" id="517418.Ctha_1736"/>
<dbReference type="InterPro" id="IPR008969">
    <property type="entry name" value="CarboxyPept-like_regulatory"/>
</dbReference>
<dbReference type="InterPro" id="IPR051045">
    <property type="entry name" value="TonB-dependent_transducer"/>
</dbReference>
<dbReference type="AlphaFoldDB" id="B3QT94"/>
<dbReference type="InterPro" id="IPR003538">
    <property type="entry name" value="TonB"/>
</dbReference>
<proteinExistence type="inferred from homology"/>
<keyword evidence="13" id="KW-1185">Reference proteome</keyword>
<sequence length="278" mass="29709">MGRVTDETGKPIAAATVYVSGETSRAVLTNAQGYYVFLAVPEGQYSVKVFKRGLPRLRTNKIFVPSHITVRKDFSFGDTGEPQRQMLAKAGAPKPLPKPAEPAAPKVETSHEKPVAQPTPTAKPAPAPATEEVALASASTGEMVETTEIKGISTATITDEGLRKAAEQAEEVEKAAIATVEKDVELEGGLAAIVKKIVYPETAKNLKIEGLVVARVYVDESGNLTRIDLLKTAHELLDEEAIRVLSEEAIFKPAKAGNKDVAGALTVPIKFKIAKVTW</sequence>
<reference evidence="12 13" key="1">
    <citation type="submission" date="2008-06" db="EMBL/GenBank/DDBJ databases">
        <title>Complete sequence of Chloroherpeton thalassium ATCC 35110.</title>
        <authorList>
            <consortium name="US DOE Joint Genome Institute"/>
            <person name="Lucas S."/>
            <person name="Copeland A."/>
            <person name="Lapidus A."/>
            <person name="Glavina del Rio T."/>
            <person name="Dalin E."/>
            <person name="Tice H."/>
            <person name="Bruce D."/>
            <person name="Goodwin L."/>
            <person name="Pitluck S."/>
            <person name="Schmutz J."/>
            <person name="Larimer F."/>
            <person name="Land M."/>
            <person name="Hauser L."/>
            <person name="Kyrpides N."/>
            <person name="Mikhailova N."/>
            <person name="Liu Z."/>
            <person name="Li T."/>
            <person name="Zhao F."/>
            <person name="Overmann J."/>
            <person name="Bryant D.A."/>
            <person name="Richardson P."/>
        </authorList>
    </citation>
    <scope>NUCLEOTIDE SEQUENCE [LARGE SCALE GENOMIC DNA]</scope>
    <source>
        <strain evidence="13">ATCC 35110 / GB-78</strain>
    </source>
</reference>
<name>B3QT94_CHLT3</name>